<dbReference type="STRING" id="31234.E3NFL9"/>
<dbReference type="Proteomes" id="UP000008281">
    <property type="component" value="Unassembled WGS sequence"/>
</dbReference>
<accession>E3NFL9</accession>
<organism evidence="2">
    <name type="scientific">Caenorhabditis remanei</name>
    <name type="common">Caenorhabditis vulgaris</name>
    <dbReference type="NCBI Taxonomy" id="31234"/>
    <lineage>
        <taxon>Eukaryota</taxon>
        <taxon>Metazoa</taxon>
        <taxon>Ecdysozoa</taxon>
        <taxon>Nematoda</taxon>
        <taxon>Chromadorea</taxon>
        <taxon>Rhabditida</taxon>
        <taxon>Rhabditina</taxon>
        <taxon>Rhabditomorpha</taxon>
        <taxon>Rhabditoidea</taxon>
        <taxon>Rhabditidae</taxon>
        <taxon>Peloderinae</taxon>
        <taxon>Caenorhabditis</taxon>
    </lineage>
</organism>
<name>E3NFL9_CAERE</name>
<dbReference type="HOGENOM" id="CLU_2374739_0_0_1"/>
<proteinExistence type="predicted"/>
<dbReference type="OrthoDB" id="5919011at2759"/>
<protein>
    <submittedName>
        <fullName evidence="1">Uncharacterized protein</fullName>
    </submittedName>
</protein>
<evidence type="ECO:0000313" key="2">
    <source>
        <dbReference type="Proteomes" id="UP000008281"/>
    </source>
</evidence>
<dbReference type="EMBL" id="DS268639">
    <property type="protein sequence ID" value="EFO96414.1"/>
    <property type="molecule type" value="Genomic_DNA"/>
</dbReference>
<keyword evidence="2" id="KW-1185">Reference proteome</keyword>
<reference evidence="1" key="1">
    <citation type="submission" date="2007-07" db="EMBL/GenBank/DDBJ databases">
        <title>PCAP assembly of the Caenorhabditis remanei genome.</title>
        <authorList>
            <consortium name="The Caenorhabditis remanei Sequencing Consortium"/>
            <person name="Wilson R.K."/>
        </authorList>
    </citation>
    <scope>NUCLEOTIDE SEQUENCE [LARGE SCALE GENOMIC DNA]</scope>
    <source>
        <strain evidence="1">PB4641</strain>
    </source>
</reference>
<gene>
    <name evidence="1" type="ORF">CRE_22110</name>
</gene>
<evidence type="ECO:0000313" key="1">
    <source>
        <dbReference type="EMBL" id="EFO96414.1"/>
    </source>
</evidence>
<dbReference type="AlphaFoldDB" id="E3NFL9"/>
<sequence>MCWCMIENDVQPISTDLKNAPKAHQTILDIAIELFCSIQIIDEDGCSVFLNILPDISYHGDLSAGIKVHAFALDVDTFELKTAKDVMLQTTASSK</sequence>